<dbReference type="PROSITE" id="PS50158">
    <property type="entry name" value="ZF_CCHC"/>
    <property type="match status" value="1"/>
</dbReference>
<protein>
    <submittedName>
        <fullName evidence="6">Uncharacterized protein</fullName>
    </submittedName>
</protein>
<dbReference type="PANTHER" id="PTHR46259">
    <property type="entry name" value="ZINC FINGER CCHC-TYPE AND RNA-BINDING MOTIF-CONTAINING PROTEIN 1"/>
    <property type="match status" value="1"/>
</dbReference>
<reference evidence="6" key="1">
    <citation type="submission" date="2021-01" db="EMBL/GenBank/DDBJ databases">
        <authorList>
            <person name="Corre E."/>
            <person name="Pelletier E."/>
            <person name="Niang G."/>
            <person name="Scheremetjew M."/>
            <person name="Finn R."/>
            <person name="Kale V."/>
            <person name="Holt S."/>
            <person name="Cochrane G."/>
            <person name="Meng A."/>
            <person name="Brown T."/>
            <person name="Cohen L."/>
        </authorList>
    </citation>
    <scope>NUCLEOTIDE SEQUENCE</scope>
    <source>
        <strain evidence="6">CCMP722</strain>
    </source>
</reference>
<gene>
    <name evidence="6" type="ORF">POBO1169_LOCUS4115</name>
</gene>
<dbReference type="SUPFAM" id="SSF57756">
    <property type="entry name" value="Retrovirus zinc finger-like domains"/>
    <property type="match status" value="1"/>
</dbReference>
<dbReference type="SMART" id="SM00361">
    <property type="entry name" value="RRM_1"/>
    <property type="match status" value="1"/>
</dbReference>
<accession>A0A7S0N0L9</accession>
<evidence type="ECO:0000256" key="3">
    <source>
        <dbReference type="SAM" id="MobiDB-lite"/>
    </source>
</evidence>
<keyword evidence="1" id="KW-0862">Zinc</keyword>
<dbReference type="AlphaFoldDB" id="A0A7S0N0L9"/>
<evidence type="ECO:0000259" key="5">
    <source>
        <dbReference type="PROSITE" id="PS50158"/>
    </source>
</evidence>
<feature type="region of interest" description="Disordered" evidence="3">
    <location>
        <begin position="134"/>
        <end position="237"/>
    </location>
</feature>
<dbReference type="InterPro" id="IPR000504">
    <property type="entry name" value="RRM_dom"/>
</dbReference>
<keyword evidence="2" id="KW-0694">RNA-binding</keyword>
<dbReference type="Gene3D" id="3.30.70.330">
    <property type="match status" value="1"/>
</dbReference>
<sequence>MNASGSNSRASEGHSSFAPSKSTIYVSNLDYSLTNNDLHTIFSVAGHVGKVSVVKNREGEWQRQSKGLAFILYTKREDALKAVQLFDNKILNGRTLKVSLAADNGRAPEFIKRREYPDKSRCFECGEEGHLSYSCPRNSLGAREKPRQGEKKRRRKTQAATSAPRPRGEARDGAHEAGGGGETSDDDAQFDDQDNWASVVAEEGTPQHGSSVTTAPRRGIKGPRKSRGYFSDESTSD</sequence>
<dbReference type="Gene3D" id="4.10.60.10">
    <property type="entry name" value="Zinc finger, CCHC-type"/>
    <property type="match status" value="1"/>
</dbReference>
<feature type="domain" description="RRM" evidence="4">
    <location>
        <begin position="22"/>
        <end position="103"/>
    </location>
</feature>
<dbReference type="GO" id="GO:0000398">
    <property type="term" value="P:mRNA splicing, via spliceosome"/>
    <property type="evidence" value="ECO:0007669"/>
    <property type="project" value="InterPro"/>
</dbReference>
<dbReference type="SUPFAM" id="SSF54928">
    <property type="entry name" value="RNA-binding domain, RBD"/>
    <property type="match status" value="1"/>
</dbReference>
<dbReference type="Pfam" id="PF00098">
    <property type="entry name" value="zf-CCHC"/>
    <property type="match status" value="1"/>
</dbReference>
<dbReference type="Pfam" id="PF00076">
    <property type="entry name" value="RRM_1"/>
    <property type="match status" value="1"/>
</dbReference>
<dbReference type="GO" id="GO:0003723">
    <property type="term" value="F:RNA binding"/>
    <property type="evidence" value="ECO:0007669"/>
    <property type="project" value="UniProtKB-UniRule"/>
</dbReference>
<feature type="domain" description="CCHC-type" evidence="5">
    <location>
        <begin position="121"/>
        <end position="137"/>
    </location>
</feature>
<feature type="compositionally biased region" description="Acidic residues" evidence="3">
    <location>
        <begin position="183"/>
        <end position="194"/>
    </location>
</feature>
<keyword evidence="1" id="KW-0479">Metal-binding</keyword>
<dbReference type="InterPro" id="IPR001878">
    <property type="entry name" value="Znf_CCHC"/>
</dbReference>
<organism evidence="6">
    <name type="scientific">Pyramimonas obovata</name>
    <dbReference type="NCBI Taxonomy" id="1411642"/>
    <lineage>
        <taxon>Eukaryota</taxon>
        <taxon>Viridiplantae</taxon>
        <taxon>Chlorophyta</taxon>
        <taxon>Pyramimonadophyceae</taxon>
        <taxon>Pyramimonadales</taxon>
        <taxon>Pyramimonadaceae</taxon>
        <taxon>Pyramimonas</taxon>
        <taxon>Pyramimonas incertae sedis</taxon>
    </lineage>
</organism>
<dbReference type="PANTHER" id="PTHR46259:SF1">
    <property type="entry name" value="ZINC FINGER CCHC-TYPE AND RNA-BINDING MOTIF-CONTAINING PROTEIN 1"/>
    <property type="match status" value="1"/>
</dbReference>
<evidence type="ECO:0000259" key="4">
    <source>
        <dbReference type="PROSITE" id="PS50102"/>
    </source>
</evidence>
<proteinExistence type="predicted"/>
<dbReference type="SMART" id="SM00360">
    <property type="entry name" value="RRM"/>
    <property type="match status" value="1"/>
</dbReference>
<dbReference type="InterPro" id="IPR012677">
    <property type="entry name" value="Nucleotide-bd_a/b_plait_sf"/>
</dbReference>
<dbReference type="GO" id="GO:0008270">
    <property type="term" value="F:zinc ion binding"/>
    <property type="evidence" value="ECO:0007669"/>
    <property type="project" value="UniProtKB-KW"/>
</dbReference>
<dbReference type="InterPro" id="IPR035979">
    <property type="entry name" value="RBD_domain_sf"/>
</dbReference>
<keyword evidence="1" id="KW-0863">Zinc-finger</keyword>
<name>A0A7S0N0L9_9CHLO</name>
<dbReference type="SMART" id="SM00343">
    <property type="entry name" value="ZnF_C2HC"/>
    <property type="match status" value="1"/>
</dbReference>
<dbReference type="InterPro" id="IPR044598">
    <property type="entry name" value="ZCRB1"/>
</dbReference>
<evidence type="ECO:0000313" key="6">
    <source>
        <dbReference type="EMBL" id="CAD8655791.1"/>
    </source>
</evidence>
<dbReference type="InterPro" id="IPR036875">
    <property type="entry name" value="Znf_CCHC_sf"/>
</dbReference>
<evidence type="ECO:0000256" key="2">
    <source>
        <dbReference type="PROSITE-ProRule" id="PRU00176"/>
    </source>
</evidence>
<feature type="compositionally biased region" description="Basic residues" evidence="3">
    <location>
        <begin position="218"/>
        <end position="227"/>
    </location>
</feature>
<dbReference type="PROSITE" id="PS50102">
    <property type="entry name" value="RRM"/>
    <property type="match status" value="1"/>
</dbReference>
<dbReference type="GO" id="GO:0005689">
    <property type="term" value="C:U12-type spliceosomal complex"/>
    <property type="evidence" value="ECO:0007669"/>
    <property type="project" value="InterPro"/>
</dbReference>
<dbReference type="EMBL" id="HBFA01007909">
    <property type="protein sequence ID" value="CAD8655791.1"/>
    <property type="molecule type" value="Transcribed_RNA"/>
</dbReference>
<evidence type="ECO:0000256" key="1">
    <source>
        <dbReference type="PROSITE-ProRule" id="PRU00047"/>
    </source>
</evidence>
<feature type="compositionally biased region" description="Basic and acidic residues" evidence="3">
    <location>
        <begin position="166"/>
        <end position="175"/>
    </location>
</feature>
<dbReference type="InterPro" id="IPR003954">
    <property type="entry name" value="RRM_euk-type"/>
</dbReference>